<dbReference type="Proteomes" id="UP000053859">
    <property type="component" value="Unassembled WGS sequence"/>
</dbReference>
<name>A0A0K8PWC5_STRAJ</name>
<keyword evidence="3" id="KW-1185">Reference proteome</keyword>
<feature type="region of interest" description="Disordered" evidence="1">
    <location>
        <begin position="38"/>
        <end position="64"/>
    </location>
</feature>
<evidence type="ECO:0000313" key="2">
    <source>
        <dbReference type="EMBL" id="GAP52192.1"/>
    </source>
</evidence>
<proteinExistence type="predicted"/>
<dbReference type="EMBL" id="DF968413">
    <property type="protein sequence ID" value="GAP52192.1"/>
    <property type="molecule type" value="Genomic_DNA"/>
</dbReference>
<dbReference type="RefSeq" id="WP_059423157.1">
    <property type="nucleotide sequence ID" value="NZ_DF968413.1"/>
</dbReference>
<dbReference type="AlphaFoldDB" id="A0A0K8PWC5"/>
<organism evidence="2 3">
    <name type="scientific">Streptomyces azureus</name>
    <dbReference type="NCBI Taxonomy" id="146537"/>
    <lineage>
        <taxon>Bacteria</taxon>
        <taxon>Bacillati</taxon>
        <taxon>Actinomycetota</taxon>
        <taxon>Actinomycetes</taxon>
        <taxon>Kitasatosporales</taxon>
        <taxon>Streptomycetaceae</taxon>
        <taxon>Streptomyces</taxon>
    </lineage>
</organism>
<gene>
    <name evidence="2" type="ORF">SAZU_7066</name>
</gene>
<evidence type="ECO:0000256" key="1">
    <source>
        <dbReference type="SAM" id="MobiDB-lite"/>
    </source>
</evidence>
<evidence type="ECO:0000313" key="3">
    <source>
        <dbReference type="Proteomes" id="UP000053859"/>
    </source>
</evidence>
<sequence length="64" mass="6774">MTSDPADLTVADHLDAAREMAAANRPFLAHLLAEEAARRTPDPATAAGIRAAFPDSALTREETD</sequence>
<protein>
    <submittedName>
        <fullName evidence="2">Uncharacterized protein</fullName>
    </submittedName>
</protein>
<reference evidence="2" key="1">
    <citation type="journal article" date="2015" name="Genome Announc.">
        <title>Draft Genome Sequence of Thiostrepton-Producing Streptomyces azureus ATCC 14921.</title>
        <authorList>
            <person name="Sakihara K."/>
            <person name="Maeda J."/>
            <person name="Tashiro K."/>
            <person name="Fujino Y."/>
            <person name="Kuhara S."/>
            <person name="Ohshima T."/>
            <person name="Ogata S."/>
            <person name="Doi K."/>
        </authorList>
    </citation>
    <scope>NUCLEOTIDE SEQUENCE [LARGE SCALE GENOMIC DNA]</scope>
    <source>
        <strain evidence="2">ATCC14921</strain>
    </source>
</reference>
<dbReference type="PATRIC" id="fig|146537.3.peg.7431"/>
<accession>A0A0K8PWC5</accession>